<evidence type="ECO:0000259" key="2">
    <source>
        <dbReference type="Pfam" id="PF05872"/>
    </source>
</evidence>
<dbReference type="Pfam" id="PF05872">
    <property type="entry name" value="HerA_C"/>
    <property type="match status" value="1"/>
</dbReference>
<evidence type="ECO:0000313" key="3">
    <source>
        <dbReference type="EMBL" id="GKY87511.1"/>
    </source>
</evidence>
<evidence type="ECO:0000256" key="1">
    <source>
        <dbReference type="SAM" id="MobiDB-lite"/>
    </source>
</evidence>
<feature type="domain" description="Helicase HerA-like C-terminal" evidence="2">
    <location>
        <begin position="16"/>
        <end position="513"/>
    </location>
</feature>
<feature type="region of interest" description="Disordered" evidence="1">
    <location>
        <begin position="441"/>
        <end position="487"/>
    </location>
</feature>
<dbReference type="EMBL" id="BROH01000003">
    <property type="protein sequence ID" value="GKY87511.1"/>
    <property type="molecule type" value="Genomic_DNA"/>
</dbReference>
<dbReference type="InterPro" id="IPR051162">
    <property type="entry name" value="T4SS_component"/>
</dbReference>
<reference evidence="3" key="1">
    <citation type="journal article" date="2023" name="Int. J. Syst. Evol. Microbiol.">
        <title>Sinisalibacter aestuarii sp. nov., isolated from estuarine sediment of the Arakawa River.</title>
        <authorList>
            <person name="Arafat S.T."/>
            <person name="Hirano S."/>
            <person name="Sato A."/>
            <person name="Takeuchi K."/>
            <person name="Yasuda T."/>
            <person name="Terahara T."/>
            <person name="Hamada M."/>
            <person name="Kobayashi T."/>
        </authorList>
    </citation>
    <scope>NUCLEOTIDE SEQUENCE</scope>
    <source>
        <strain evidence="3">B-399</strain>
    </source>
</reference>
<gene>
    <name evidence="3" type="ORF">STA1M1_13800</name>
</gene>
<organism evidence="3 4">
    <name type="scientific">Sinisalibacter aestuarii</name>
    <dbReference type="NCBI Taxonomy" id="2949426"/>
    <lineage>
        <taxon>Bacteria</taxon>
        <taxon>Pseudomonadati</taxon>
        <taxon>Pseudomonadota</taxon>
        <taxon>Alphaproteobacteria</taxon>
        <taxon>Rhodobacterales</taxon>
        <taxon>Roseobacteraceae</taxon>
        <taxon>Sinisalibacter</taxon>
    </lineage>
</organism>
<dbReference type="InterPro" id="IPR027417">
    <property type="entry name" value="P-loop_NTPase"/>
</dbReference>
<dbReference type="Gene3D" id="3.40.50.300">
    <property type="entry name" value="P-loop containing nucleotide triphosphate hydrolases"/>
    <property type="match status" value="2"/>
</dbReference>
<dbReference type="CDD" id="cd01127">
    <property type="entry name" value="TrwB_TraG_TraD_VirD4"/>
    <property type="match status" value="1"/>
</dbReference>
<dbReference type="PANTHER" id="PTHR30121:SF6">
    <property type="entry name" value="SLR6007 PROTEIN"/>
    <property type="match status" value="1"/>
</dbReference>
<dbReference type="RefSeq" id="WP_281841498.1">
    <property type="nucleotide sequence ID" value="NZ_BROH01000003.1"/>
</dbReference>
<dbReference type="InterPro" id="IPR033186">
    <property type="entry name" value="HerA_C"/>
</dbReference>
<accession>A0ABQ5LR83</accession>
<dbReference type="SUPFAM" id="SSF52540">
    <property type="entry name" value="P-loop containing nucleoside triphosphate hydrolases"/>
    <property type="match status" value="1"/>
</dbReference>
<protein>
    <recommendedName>
        <fullName evidence="2">Helicase HerA-like C-terminal domain-containing protein</fullName>
    </recommendedName>
</protein>
<dbReference type="PANTHER" id="PTHR30121">
    <property type="entry name" value="UNCHARACTERIZED PROTEIN YJGR-RELATED"/>
    <property type="match status" value="1"/>
</dbReference>
<feature type="compositionally biased region" description="Basic and acidic residues" evidence="1">
    <location>
        <begin position="441"/>
        <end position="453"/>
    </location>
</feature>
<evidence type="ECO:0000313" key="4">
    <source>
        <dbReference type="Proteomes" id="UP001144205"/>
    </source>
</evidence>
<comment type="caution">
    <text evidence="3">The sequence shown here is derived from an EMBL/GenBank/DDBJ whole genome shotgun (WGS) entry which is preliminary data.</text>
</comment>
<dbReference type="Proteomes" id="UP001144205">
    <property type="component" value="Unassembled WGS sequence"/>
</dbReference>
<proteinExistence type="predicted"/>
<name>A0ABQ5LR83_9RHOB</name>
<sequence>MDDRVFIGGGGEDYGVKQGLLLKYANRHGLVAGATGTGKSVTLQIMAEGFSKAGVPVFLSDVKGDLSGLAAAGSESVKLHGAFMERAGKIGFDDYAYEAFPVTFWDLYGDQGHPIRTTVAEMGPLLLSRLLELTEAQEGVLNIAFRVADEQGLPLLDLADLRALLLWVGQNADELSLKYGNVATSSVGAIQRALLVLENQGGENLFGEPALELADLMRTDIDGRGRISILSSDKLMASPRLYATFLLWLLSELFEELPEVGDPDKPKLVFFFDEAHLLFDDAPKALVDKVEQVARLIRSKGVGVYFITQNPADVPEDILGQLGNRVQHALRAFTARDRKALKQAAETYRDNPRLNIEDAIREVGVGEAVTSMLEAKGAPGMAEQTLIRPPASHLGPVDPEVRRAAMLTSPVAGKYDTRIDRESAQEILARRAEQAAAEAEAAEKREAEGDAAAREFNSARRYAPRERGSGTSRGGARRPKPEDTFGSAMTTAVIKELKGTTGRRIVRGILGTIFKAR</sequence>
<keyword evidence="4" id="KW-1185">Reference proteome</keyword>